<proteinExistence type="predicted"/>
<dbReference type="AlphaFoldDB" id="A6IH10"/>
<feature type="region of interest" description="Disordered" evidence="1">
    <location>
        <begin position="1"/>
        <end position="119"/>
    </location>
</feature>
<gene>
    <name evidence="2" type="primary">Ca2</name>
    <name evidence="2" type="ORF">rCG_41546</name>
</gene>
<evidence type="ECO:0000256" key="1">
    <source>
        <dbReference type="SAM" id="MobiDB-lite"/>
    </source>
</evidence>
<feature type="compositionally biased region" description="Basic and acidic residues" evidence="1">
    <location>
        <begin position="90"/>
        <end position="102"/>
    </location>
</feature>
<evidence type="ECO:0000313" key="2">
    <source>
        <dbReference type="EMBL" id="EDM00958.1"/>
    </source>
</evidence>
<reference evidence="3" key="1">
    <citation type="submission" date="2005-09" db="EMBL/GenBank/DDBJ databases">
        <authorList>
            <person name="Mural R.J."/>
            <person name="Li P.W."/>
            <person name="Adams M.D."/>
            <person name="Amanatides P.G."/>
            <person name="Baden-Tillson H."/>
            <person name="Barnstead M."/>
            <person name="Chin S.H."/>
            <person name="Dew I."/>
            <person name="Evans C.A."/>
            <person name="Ferriera S."/>
            <person name="Flanigan M."/>
            <person name="Fosler C."/>
            <person name="Glodek A."/>
            <person name="Gu Z."/>
            <person name="Holt R.A."/>
            <person name="Jennings D."/>
            <person name="Kraft C.L."/>
            <person name="Lu F."/>
            <person name="Nguyen T."/>
            <person name="Nusskern D.R."/>
            <person name="Pfannkoch C.M."/>
            <person name="Sitter C."/>
            <person name="Sutton G.G."/>
            <person name="Venter J.C."/>
            <person name="Wang Z."/>
            <person name="Woodage T."/>
            <person name="Zheng X.H."/>
            <person name="Zhong F."/>
        </authorList>
    </citation>
    <scope>NUCLEOTIDE SEQUENCE [LARGE SCALE GENOMIC DNA]</scope>
    <source>
        <strain>BN</strain>
        <strain evidence="3">Sprague-Dawley</strain>
    </source>
</reference>
<dbReference type="EMBL" id="CH473961">
    <property type="protein sequence ID" value="EDM00958.1"/>
    <property type="molecule type" value="Genomic_DNA"/>
</dbReference>
<name>A6IH10_RAT</name>
<organism evidence="2 3">
    <name type="scientific">Rattus norvegicus</name>
    <name type="common">Rat</name>
    <dbReference type="NCBI Taxonomy" id="10116"/>
    <lineage>
        <taxon>Eukaryota</taxon>
        <taxon>Metazoa</taxon>
        <taxon>Chordata</taxon>
        <taxon>Craniata</taxon>
        <taxon>Vertebrata</taxon>
        <taxon>Euteleostomi</taxon>
        <taxon>Mammalia</taxon>
        <taxon>Eutheria</taxon>
        <taxon>Euarchontoglires</taxon>
        <taxon>Glires</taxon>
        <taxon>Rodentia</taxon>
        <taxon>Myomorpha</taxon>
        <taxon>Muroidea</taxon>
        <taxon>Muridae</taxon>
        <taxon>Murinae</taxon>
        <taxon>Rattus</taxon>
    </lineage>
</organism>
<accession>A6IH10</accession>
<evidence type="ECO:0000313" key="3">
    <source>
        <dbReference type="Proteomes" id="UP000234681"/>
    </source>
</evidence>
<feature type="compositionally biased region" description="Low complexity" evidence="1">
    <location>
        <begin position="60"/>
        <end position="76"/>
    </location>
</feature>
<sequence>MGLGVGVRAPEAAPRRDQLKSAQLLQRIGRRSGELPEGAPPQQGAGARSTEASACHLCLSPPSATSTVSSPCSGPLGPSPGPPRTPSWREPIKAGPCDRDTYCKTTRRTTTASLPQSPA</sequence>
<dbReference type="Proteomes" id="UP000234681">
    <property type="component" value="Chromosome 2"/>
</dbReference>
<protein>
    <submittedName>
        <fullName evidence="2">Carbonic anhydrase 2, isoform CRA_b</fullName>
    </submittedName>
</protein>